<proteinExistence type="predicted"/>
<evidence type="ECO:0000313" key="1">
    <source>
        <dbReference type="EMBL" id="KZS09879.1"/>
    </source>
</evidence>
<keyword evidence="2" id="KW-1185">Reference proteome</keyword>
<dbReference type="AlphaFoldDB" id="A0A164SRR3"/>
<sequence>MKGQHTRAFPFGRTNAHRGCCGLPVGVAILPKLESSIKSISNLKITHLFK</sequence>
<protein>
    <submittedName>
        <fullName evidence="1">Uncharacterized protein</fullName>
    </submittedName>
</protein>
<reference evidence="1 2" key="1">
    <citation type="submission" date="2016-03" db="EMBL/GenBank/DDBJ databases">
        <title>EvidentialGene: Evidence-directed Construction of Genes on Genomes.</title>
        <authorList>
            <person name="Gilbert D.G."/>
            <person name="Choi J.-H."/>
            <person name="Mockaitis K."/>
            <person name="Colbourne J."/>
            <person name="Pfrender M."/>
        </authorList>
    </citation>
    <scope>NUCLEOTIDE SEQUENCE [LARGE SCALE GENOMIC DNA]</scope>
    <source>
        <strain evidence="1 2">Xinb3</strain>
        <tissue evidence="1">Complete organism</tissue>
    </source>
</reference>
<name>A0A164SRR3_9CRUS</name>
<comment type="caution">
    <text evidence="1">The sequence shown here is derived from an EMBL/GenBank/DDBJ whole genome shotgun (WGS) entry which is preliminary data.</text>
</comment>
<dbReference type="Proteomes" id="UP000076858">
    <property type="component" value="Unassembled WGS sequence"/>
</dbReference>
<evidence type="ECO:0000313" key="2">
    <source>
        <dbReference type="Proteomes" id="UP000076858"/>
    </source>
</evidence>
<organism evidence="1 2">
    <name type="scientific">Daphnia magna</name>
    <dbReference type="NCBI Taxonomy" id="35525"/>
    <lineage>
        <taxon>Eukaryota</taxon>
        <taxon>Metazoa</taxon>
        <taxon>Ecdysozoa</taxon>
        <taxon>Arthropoda</taxon>
        <taxon>Crustacea</taxon>
        <taxon>Branchiopoda</taxon>
        <taxon>Diplostraca</taxon>
        <taxon>Cladocera</taxon>
        <taxon>Anomopoda</taxon>
        <taxon>Daphniidae</taxon>
        <taxon>Daphnia</taxon>
    </lineage>
</organism>
<dbReference type="EMBL" id="LRGB01001937">
    <property type="protein sequence ID" value="KZS09879.1"/>
    <property type="molecule type" value="Genomic_DNA"/>
</dbReference>
<accession>A0A164SRR3</accession>
<gene>
    <name evidence="1" type="ORF">APZ42_025699</name>
</gene>